<feature type="compositionally biased region" description="Basic and acidic residues" evidence="1">
    <location>
        <begin position="1"/>
        <end position="15"/>
    </location>
</feature>
<feature type="transmembrane region" description="Helical" evidence="2">
    <location>
        <begin position="119"/>
        <end position="136"/>
    </location>
</feature>
<dbReference type="OrthoDB" id="4272751at2"/>
<feature type="transmembrane region" description="Helical" evidence="2">
    <location>
        <begin position="196"/>
        <end position="218"/>
    </location>
</feature>
<feature type="transmembrane region" description="Helical" evidence="2">
    <location>
        <begin position="224"/>
        <end position="243"/>
    </location>
</feature>
<keyword evidence="2" id="KW-0472">Membrane</keyword>
<protein>
    <submittedName>
        <fullName evidence="3">DUF1275 domain-containing protein</fullName>
    </submittedName>
</protein>
<evidence type="ECO:0000313" key="3">
    <source>
        <dbReference type="EMBL" id="THJ66744.1"/>
    </source>
</evidence>
<name>A0A4S5E5F8_9MICC</name>
<dbReference type="EMBL" id="SSWH01000005">
    <property type="protein sequence ID" value="THJ66744.1"/>
    <property type="molecule type" value="Genomic_DNA"/>
</dbReference>
<feature type="transmembrane region" description="Helical" evidence="2">
    <location>
        <begin position="148"/>
        <end position="170"/>
    </location>
</feature>
<keyword evidence="2" id="KW-1133">Transmembrane helix</keyword>
<dbReference type="PANTHER" id="PTHR37314:SF4">
    <property type="entry name" value="UPF0700 TRANSMEMBRANE PROTEIN YOAK"/>
    <property type="match status" value="1"/>
</dbReference>
<comment type="caution">
    <text evidence="3">The sequence shown here is derived from an EMBL/GenBank/DDBJ whole genome shotgun (WGS) entry which is preliminary data.</text>
</comment>
<dbReference type="Pfam" id="PF06912">
    <property type="entry name" value="DUF1275"/>
    <property type="match status" value="1"/>
</dbReference>
<gene>
    <name evidence="3" type="ORF">E8P82_07330</name>
</gene>
<proteinExistence type="predicted"/>
<evidence type="ECO:0000313" key="4">
    <source>
        <dbReference type="Proteomes" id="UP000305233"/>
    </source>
</evidence>
<reference evidence="3 4" key="1">
    <citation type="submission" date="2019-04" db="EMBL/GenBank/DDBJ databases">
        <authorList>
            <person name="Liu Q."/>
            <person name="Xin Y.-H."/>
        </authorList>
    </citation>
    <scope>NUCLEOTIDE SEQUENCE [LARGE SCALE GENOMIC DNA]</scope>
    <source>
        <strain evidence="3 4">AM23</strain>
    </source>
</reference>
<keyword evidence="2" id="KW-0812">Transmembrane</keyword>
<keyword evidence="4" id="KW-1185">Reference proteome</keyword>
<dbReference type="InterPro" id="IPR010699">
    <property type="entry name" value="DUF1275"/>
</dbReference>
<evidence type="ECO:0000256" key="2">
    <source>
        <dbReference type="SAM" id="Phobius"/>
    </source>
</evidence>
<evidence type="ECO:0000256" key="1">
    <source>
        <dbReference type="SAM" id="MobiDB-lite"/>
    </source>
</evidence>
<organism evidence="3 4">
    <name type="scientific">Arthrobacter echini</name>
    <dbReference type="NCBI Taxonomy" id="1529066"/>
    <lineage>
        <taxon>Bacteria</taxon>
        <taxon>Bacillati</taxon>
        <taxon>Actinomycetota</taxon>
        <taxon>Actinomycetes</taxon>
        <taxon>Micrococcales</taxon>
        <taxon>Micrococcaceae</taxon>
        <taxon>Arthrobacter</taxon>
    </lineage>
</organism>
<accession>A0A4S5E5F8</accession>
<sequence length="255" mass="26255">MHLFGDEPTTRDRPRSAVTVRPRSRPVGKKRMKKSAGAFAALSLLTITTGLIDAATVLGFTVFAANMTGNIVFLGFSLGGSPEYALIPSVAALVGFVLGAWGAGFIVPAKLTPRPASTALGVQAVLIGIAAVIAMLSDAPGPTWQDWVILLILGAAMGLQNVISLASPVADMKTTVLTLTIAGIASELARGTQQRWGLRLVSIVLLLGGALGGTLIFLGLGMGWTLLAAALITAVGGVIFRSITTGDKWAADLTH</sequence>
<dbReference type="Proteomes" id="UP000305233">
    <property type="component" value="Unassembled WGS sequence"/>
</dbReference>
<dbReference type="PANTHER" id="PTHR37314">
    <property type="entry name" value="SLR0142 PROTEIN"/>
    <property type="match status" value="1"/>
</dbReference>
<feature type="transmembrane region" description="Helical" evidence="2">
    <location>
        <begin position="85"/>
        <end position="107"/>
    </location>
</feature>
<feature type="region of interest" description="Disordered" evidence="1">
    <location>
        <begin position="1"/>
        <end position="28"/>
    </location>
</feature>
<dbReference type="AlphaFoldDB" id="A0A4S5E5F8"/>
<feature type="transmembrane region" description="Helical" evidence="2">
    <location>
        <begin position="39"/>
        <end position="65"/>
    </location>
</feature>